<dbReference type="Pfam" id="PF02517">
    <property type="entry name" value="Rce1-like"/>
    <property type="match status" value="1"/>
</dbReference>
<feature type="transmembrane region" description="Helical" evidence="1">
    <location>
        <begin position="7"/>
        <end position="26"/>
    </location>
</feature>
<keyword evidence="3" id="KW-0378">Hydrolase</keyword>
<evidence type="ECO:0000259" key="2">
    <source>
        <dbReference type="Pfam" id="PF02517"/>
    </source>
</evidence>
<dbReference type="Proteomes" id="UP000630805">
    <property type="component" value="Unassembled WGS sequence"/>
</dbReference>
<feature type="transmembrane region" description="Helical" evidence="1">
    <location>
        <begin position="115"/>
        <end position="134"/>
    </location>
</feature>
<name>A0ABX2PW47_9RHOB</name>
<sequence>MPQFLSFLPEIWSWLILITAQVAALARRSALSVALLAVFASVSLVIGLISPLAMAMIGFGLLGARCLPRLSGWAAGVGHVALILWCLALGAHLVPGFNNLQILDQVQAGARSADFTMFLNVDKPMIFFAVLLAWPGMLNNTRATSFPTLIPGLAILPLLFAVGLGAGAIRLEVGLPPWWLVFALSNLFMTCLAEEAFFRGYLQSAITSRVGAAAGIVAASLLFGLAHFSGGFALVVFASILGLGCGLGYFATGRLWVSVAMHFSFNFLHLALFTYPGPV</sequence>
<evidence type="ECO:0000313" key="4">
    <source>
        <dbReference type="Proteomes" id="UP000630805"/>
    </source>
</evidence>
<comment type="caution">
    <text evidence="3">The sequence shown here is derived from an EMBL/GenBank/DDBJ whole genome shotgun (WGS) entry which is preliminary data.</text>
</comment>
<dbReference type="EMBL" id="JABXWT010000015">
    <property type="protein sequence ID" value="NVO57875.1"/>
    <property type="molecule type" value="Genomic_DNA"/>
</dbReference>
<dbReference type="GO" id="GO:0008237">
    <property type="term" value="F:metallopeptidase activity"/>
    <property type="evidence" value="ECO:0007669"/>
    <property type="project" value="UniProtKB-KW"/>
</dbReference>
<feature type="transmembrane region" description="Helical" evidence="1">
    <location>
        <begin position="178"/>
        <end position="198"/>
    </location>
</feature>
<dbReference type="InterPro" id="IPR003675">
    <property type="entry name" value="Rce1/LyrA-like_dom"/>
</dbReference>
<feature type="transmembrane region" description="Helical" evidence="1">
    <location>
        <begin position="146"/>
        <end position="166"/>
    </location>
</feature>
<feature type="transmembrane region" description="Helical" evidence="1">
    <location>
        <begin position="255"/>
        <end position="275"/>
    </location>
</feature>
<dbReference type="RefSeq" id="WP_176866935.1">
    <property type="nucleotide sequence ID" value="NZ_JABXWT010000015.1"/>
</dbReference>
<accession>A0ABX2PW47</accession>
<proteinExistence type="predicted"/>
<keyword evidence="3" id="KW-0645">Protease</keyword>
<feature type="transmembrane region" description="Helical" evidence="1">
    <location>
        <begin position="73"/>
        <end position="95"/>
    </location>
</feature>
<keyword evidence="4" id="KW-1185">Reference proteome</keyword>
<evidence type="ECO:0000256" key="1">
    <source>
        <dbReference type="SAM" id="Phobius"/>
    </source>
</evidence>
<feature type="domain" description="CAAX prenyl protease 2/Lysostaphin resistance protein A-like" evidence="2">
    <location>
        <begin position="177"/>
        <end position="268"/>
    </location>
</feature>
<organism evidence="3 4">
    <name type="scientific">Ruegeria haliotis</name>
    <dbReference type="NCBI Taxonomy" id="2747601"/>
    <lineage>
        <taxon>Bacteria</taxon>
        <taxon>Pseudomonadati</taxon>
        <taxon>Pseudomonadota</taxon>
        <taxon>Alphaproteobacteria</taxon>
        <taxon>Rhodobacterales</taxon>
        <taxon>Roseobacteraceae</taxon>
        <taxon>Ruegeria</taxon>
    </lineage>
</organism>
<reference evidence="3 4" key="1">
    <citation type="submission" date="2020-06" db="EMBL/GenBank/DDBJ databases">
        <authorList>
            <person name="Cao W.R."/>
        </authorList>
    </citation>
    <scope>NUCLEOTIDE SEQUENCE [LARGE SCALE GENOMIC DNA]</scope>
    <source>
        <strain evidence="3 4">B1Z28</strain>
    </source>
</reference>
<protein>
    <submittedName>
        <fullName evidence="3">CPBP family intramembrane metalloprotease</fullName>
    </submittedName>
</protein>
<keyword evidence="1" id="KW-0472">Membrane</keyword>
<keyword evidence="3" id="KW-0482">Metalloprotease</keyword>
<evidence type="ECO:0000313" key="3">
    <source>
        <dbReference type="EMBL" id="NVO57875.1"/>
    </source>
</evidence>
<gene>
    <name evidence="3" type="ORF">HW561_18920</name>
</gene>
<keyword evidence="1" id="KW-1133">Transmembrane helix</keyword>
<feature type="transmembrane region" description="Helical" evidence="1">
    <location>
        <begin position="32"/>
        <end position="61"/>
    </location>
</feature>
<keyword evidence="1" id="KW-0812">Transmembrane</keyword>
<feature type="transmembrane region" description="Helical" evidence="1">
    <location>
        <begin position="232"/>
        <end position="250"/>
    </location>
</feature>